<accession>K0SH19</accession>
<name>K0SH19_THAOC</name>
<dbReference type="AlphaFoldDB" id="K0SH19"/>
<dbReference type="Gene3D" id="3.10.20.90">
    <property type="entry name" value="Phosphatidylinositol 3-kinase Catalytic Subunit, Chain A, domain 1"/>
    <property type="match status" value="1"/>
</dbReference>
<evidence type="ECO:0000256" key="1">
    <source>
        <dbReference type="SAM" id="MobiDB-lite"/>
    </source>
</evidence>
<dbReference type="Proteomes" id="UP000266841">
    <property type="component" value="Unassembled WGS sequence"/>
</dbReference>
<feature type="region of interest" description="Disordered" evidence="1">
    <location>
        <begin position="183"/>
        <end position="205"/>
    </location>
</feature>
<dbReference type="SUPFAM" id="SSF54236">
    <property type="entry name" value="Ubiquitin-like"/>
    <property type="match status" value="1"/>
</dbReference>
<dbReference type="InterPro" id="IPR023214">
    <property type="entry name" value="HAD_sf"/>
</dbReference>
<dbReference type="EMBL" id="AGNL01017462">
    <property type="protein sequence ID" value="EJK64264.1"/>
    <property type="molecule type" value="Genomic_DNA"/>
</dbReference>
<proteinExistence type="predicted"/>
<protein>
    <submittedName>
        <fullName evidence="2">Uncharacterized protein</fullName>
    </submittedName>
</protein>
<dbReference type="eggNOG" id="KOG1605">
    <property type="taxonomic scope" value="Eukaryota"/>
</dbReference>
<dbReference type="OMA" id="ATSMSWI"/>
<keyword evidence="3" id="KW-1185">Reference proteome</keyword>
<dbReference type="InterPro" id="IPR029071">
    <property type="entry name" value="Ubiquitin-like_domsf"/>
</dbReference>
<dbReference type="Gene3D" id="3.40.50.1000">
    <property type="entry name" value="HAD superfamily/HAD-like"/>
    <property type="match status" value="1"/>
</dbReference>
<dbReference type="InterPro" id="IPR051658">
    <property type="entry name" value="UBLCP1"/>
</dbReference>
<evidence type="ECO:0000313" key="3">
    <source>
        <dbReference type="Proteomes" id="UP000266841"/>
    </source>
</evidence>
<organism evidence="2 3">
    <name type="scientific">Thalassiosira oceanica</name>
    <name type="common">Marine diatom</name>
    <dbReference type="NCBI Taxonomy" id="159749"/>
    <lineage>
        <taxon>Eukaryota</taxon>
        <taxon>Sar</taxon>
        <taxon>Stramenopiles</taxon>
        <taxon>Ochrophyta</taxon>
        <taxon>Bacillariophyta</taxon>
        <taxon>Coscinodiscophyceae</taxon>
        <taxon>Thalassiosirophycidae</taxon>
        <taxon>Thalassiosirales</taxon>
        <taxon>Thalassiosiraceae</taxon>
        <taxon>Thalassiosira</taxon>
    </lineage>
</organism>
<dbReference type="OrthoDB" id="1711508at2759"/>
<reference evidence="2 3" key="1">
    <citation type="journal article" date="2012" name="Genome Biol.">
        <title>Genome and low-iron response of an oceanic diatom adapted to chronic iron limitation.</title>
        <authorList>
            <person name="Lommer M."/>
            <person name="Specht M."/>
            <person name="Roy A.S."/>
            <person name="Kraemer L."/>
            <person name="Andreson R."/>
            <person name="Gutowska M.A."/>
            <person name="Wolf J."/>
            <person name="Bergner S.V."/>
            <person name="Schilhabel M.B."/>
            <person name="Klostermeier U.C."/>
            <person name="Beiko R.G."/>
            <person name="Rosenstiel P."/>
            <person name="Hippler M."/>
            <person name="Laroche J."/>
        </authorList>
    </citation>
    <scope>NUCLEOTIDE SEQUENCE [LARGE SCALE GENOMIC DNA]</scope>
    <source>
        <strain evidence="2 3">CCMP1005</strain>
    </source>
</reference>
<dbReference type="GO" id="GO:0090364">
    <property type="term" value="P:regulation of proteasome assembly"/>
    <property type="evidence" value="ECO:0007669"/>
    <property type="project" value="InterPro"/>
</dbReference>
<evidence type="ECO:0000313" key="2">
    <source>
        <dbReference type="EMBL" id="EJK64264.1"/>
    </source>
</evidence>
<dbReference type="PANTHER" id="PTHR48493">
    <property type="entry name" value="UBIQUITIN-LIKE DOMAIN-CONTAINING CTD PHOSPHATASE 1"/>
    <property type="match status" value="1"/>
</dbReference>
<gene>
    <name evidence="2" type="ORF">THAOC_15020</name>
</gene>
<dbReference type="PANTHER" id="PTHR48493:SF1">
    <property type="entry name" value="UBIQUITIN-LIKE DOMAIN-CONTAINING CTD PHOSPHATASE 1"/>
    <property type="match status" value="1"/>
</dbReference>
<sequence length="364" mass="40830">MNHPSSENPYEPPHRIKSSNVVINLSCPALGSAGWAAGCGGFLCDCYTVSSGSALPTVRIGKTVKVKLEEKTRVLPHRQKLIGLKAKSGALNDDTKLAELKVKGKSSDDCVTVHQFILMGTPEEEIFVDPSEKGDLPDIVFIKHGIIFIKDDFDLDFNAGSDEVRDDCRGLCQGEQFAKVYRENRGAPYQPTPTEQAPARSRSDKLKSVWSQTSWRWLEVKLTELGMLTHPGYKITFVLDKTSMFQIVSTNKSGKSLTHYVKPLQIIWSKFPQWSSKNTVHLDDLKRNFALNMSSGLKCTGYYRKKRKKRNSAGGVNDTELLGLGRFCELLATTEVKDNFDDVDFDCWHDYVSGKRELKKKKKG</sequence>
<comment type="caution">
    <text evidence="2">The sequence shown here is derived from an EMBL/GenBank/DDBJ whole genome shotgun (WGS) entry which is preliminary data.</text>
</comment>